<keyword evidence="9" id="KW-1185">Reference proteome</keyword>
<sequence>MEHVQQFGSENAEFSEAGVFARYESNVQSYARSTPAVFAKAVGCEIWDERGGRYLDFLSGAGSLNYGHNNPVLKNALIEYVNLDGITHSLDLHTEAKAQFLTELADTILLPRGLDYVAQFTGPTGTNAVEAALKLARKVTGRTNVVHFTNSFHGVSLGSLSMTGNQVLRKAAGVPLQGAVCMPFDGYYGAGVDTVAILEQMLSDKSSGIDLPAAVIVETVQGEGGLNPAGWEWLSDLEALCKRQEILLIIDDIQAGCGRTGTFFSFEPAGIVPDIVTLSKSLSGYGLPLALVLMKRELDHWEPGEHNGTFRGNNHAFVTAAATLRHYWRSNEFSREVMEKADYLEGRLRGIVARFPKHLERVKGRGFMRGISFADASYAAAVRDRCYALGLICERCGADDEVVKCMAPLTVTPEELAEGLDILERATGDVLSARGSSGPKIRIAAS</sequence>
<evidence type="ECO:0000256" key="2">
    <source>
        <dbReference type="ARBA" id="ARBA00008954"/>
    </source>
</evidence>
<dbReference type="InterPro" id="IPR005814">
    <property type="entry name" value="Aminotrans_3"/>
</dbReference>
<dbReference type="InterPro" id="IPR004637">
    <property type="entry name" value="Dat"/>
</dbReference>
<dbReference type="PROSITE" id="PS00600">
    <property type="entry name" value="AA_TRANSFER_CLASS_3"/>
    <property type="match status" value="1"/>
</dbReference>
<dbReference type="NCBIfam" id="TIGR02407">
    <property type="entry name" value="ectoine_ectB"/>
    <property type="match status" value="1"/>
</dbReference>
<dbReference type="Pfam" id="PF00202">
    <property type="entry name" value="Aminotran_3"/>
    <property type="match status" value="1"/>
</dbReference>
<dbReference type="Proteomes" id="UP000766629">
    <property type="component" value="Unassembled WGS sequence"/>
</dbReference>
<name>A0ABS7NKS9_9RHOB</name>
<dbReference type="Gene3D" id="3.90.1150.10">
    <property type="entry name" value="Aspartate Aminotransferase, domain 1"/>
    <property type="match status" value="1"/>
</dbReference>
<dbReference type="PIRSF" id="PIRSF000521">
    <property type="entry name" value="Transaminase_4ab_Lys_Orn"/>
    <property type="match status" value="1"/>
</dbReference>
<dbReference type="EC" id="2.6.1.76" evidence="7"/>
<dbReference type="RefSeq" id="WP_222509751.1">
    <property type="nucleotide sequence ID" value="NZ_JAHVJA010000013.1"/>
</dbReference>
<evidence type="ECO:0000256" key="6">
    <source>
        <dbReference type="RuleBase" id="RU003560"/>
    </source>
</evidence>
<evidence type="ECO:0000256" key="7">
    <source>
        <dbReference type="RuleBase" id="RU365034"/>
    </source>
</evidence>
<evidence type="ECO:0000256" key="5">
    <source>
        <dbReference type="ARBA" id="ARBA00022898"/>
    </source>
</evidence>
<dbReference type="InterPro" id="IPR015424">
    <property type="entry name" value="PyrdxlP-dep_Trfase"/>
</dbReference>
<dbReference type="Gene3D" id="3.40.640.10">
    <property type="entry name" value="Type I PLP-dependent aspartate aminotransferase-like (Major domain)"/>
    <property type="match status" value="1"/>
</dbReference>
<dbReference type="InterPro" id="IPR015421">
    <property type="entry name" value="PyrdxlP-dep_Trfase_major"/>
</dbReference>
<comment type="cofactor">
    <cofactor evidence="1 7">
        <name>pyridoxal 5'-phosphate</name>
        <dbReference type="ChEBI" id="CHEBI:597326"/>
    </cofactor>
</comment>
<keyword evidence="4 7" id="KW-0808">Transferase</keyword>
<evidence type="ECO:0000256" key="4">
    <source>
        <dbReference type="ARBA" id="ARBA00022679"/>
    </source>
</evidence>
<dbReference type="CDD" id="cd00610">
    <property type="entry name" value="OAT_like"/>
    <property type="match status" value="1"/>
</dbReference>
<evidence type="ECO:0000313" key="8">
    <source>
        <dbReference type="EMBL" id="MBY6141796.1"/>
    </source>
</evidence>
<dbReference type="SUPFAM" id="SSF53383">
    <property type="entry name" value="PLP-dependent transferases"/>
    <property type="match status" value="1"/>
</dbReference>
<gene>
    <name evidence="8" type="primary">ectB</name>
    <name evidence="8" type="ORF">KUV26_20345</name>
</gene>
<evidence type="ECO:0000256" key="1">
    <source>
        <dbReference type="ARBA" id="ARBA00001933"/>
    </source>
</evidence>
<reference evidence="8 9" key="1">
    <citation type="submission" date="2021-06" db="EMBL/GenBank/DDBJ databases">
        <title>50 bacteria genomes isolated from Dapeng, Shenzhen, China.</title>
        <authorList>
            <person name="Zheng W."/>
            <person name="Yu S."/>
            <person name="Huang Y."/>
        </authorList>
    </citation>
    <scope>NUCLEOTIDE SEQUENCE [LARGE SCALE GENOMIC DNA]</scope>
    <source>
        <strain evidence="8 9">DP1N14-2</strain>
    </source>
</reference>
<accession>A0ABS7NKS9</accession>
<dbReference type="GO" id="GO:0045303">
    <property type="term" value="F:diaminobutyrate-2-oxoglutarate transaminase activity"/>
    <property type="evidence" value="ECO:0007669"/>
    <property type="project" value="UniProtKB-EC"/>
</dbReference>
<dbReference type="InterPro" id="IPR049704">
    <property type="entry name" value="Aminotrans_3_PPA_site"/>
</dbReference>
<comment type="function">
    <text evidence="7">Catalyzes reversively the conversion of L-aspartate beta-semialdehyde (ASA) to L-2,4-diaminobutyrate (DABA) by transamination with L-glutamate.</text>
</comment>
<evidence type="ECO:0000256" key="3">
    <source>
        <dbReference type="ARBA" id="ARBA00022576"/>
    </source>
</evidence>
<dbReference type="NCBIfam" id="NF006733">
    <property type="entry name" value="PRK09264.1"/>
    <property type="match status" value="1"/>
</dbReference>
<comment type="caution">
    <text evidence="8">The sequence shown here is derived from an EMBL/GenBank/DDBJ whole genome shotgun (WGS) entry which is preliminary data.</text>
</comment>
<dbReference type="PANTHER" id="PTHR43552">
    <property type="entry name" value="DIAMINOBUTYRATE--2-OXOGLUTARATE AMINOTRANSFERASE"/>
    <property type="match status" value="1"/>
</dbReference>
<dbReference type="EMBL" id="JAHVJA010000013">
    <property type="protein sequence ID" value="MBY6141796.1"/>
    <property type="molecule type" value="Genomic_DNA"/>
</dbReference>
<comment type="pathway">
    <text evidence="7">Amine and polyamine biosynthesis; ectoine biosynthesis; L-ectoine from L-aspartate 4-semialdehyde: step 1/3.</text>
</comment>
<dbReference type="NCBIfam" id="TIGR00709">
    <property type="entry name" value="dat"/>
    <property type="match status" value="1"/>
</dbReference>
<protein>
    <recommendedName>
        <fullName evidence="7">Diaminobutyrate--2-oxoglutarate transaminase</fullName>
        <ecNumber evidence="7">2.6.1.76</ecNumber>
    </recommendedName>
    <alternativeName>
        <fullName evidence="7">DABA aminotransferase</fullName>
    </alternativeName>
</protein>
<proteinExistence type="inferred from homology"/>
<dbReference type="InterPro" id="IPR012773">
    <property type="entry name" value="Ectoine_EctB"/>
</dbReference>
<dbReference type="InterPro" id="IPR015422">
    <property type="entry name" value="PyrdxlP-dep_Trfase_small"/>
</dbReference>
<keyword evidence="5 6" id="KW-0663">Pyridoxal phosphate</keyword>
<comment type="similarity">
    <text evidence="2 6">Belongs to the class-III pyridoxal-phosphate-dependent aminotransferase family.</text>
</comment>
<comment type="catalytic activity">
    <reaction evidence="7">
        <text>L-2,4-diaminobutanoate + 2-oxoglutarate = L-aspartate 4-semialdehyde + L-glutamate</text>
        <dbReference type="Rhea" id="RHEA:11160"/>
        <dbReference type="ChEBI" id="CHEBI:16810"/>
        <dbReference type="ChEBI" id="CHEBI:29985"/>
        <dbReference type="ChEBI" id="CHEBI:58761"/>
        <dbReference type="ChEBI" id="CHEBI:537519"/>
        <dbReference type="EC" id="2.6.1.76"/>
    </reaction>
</comment>
<evidence type="ECO:0000313" key="9">
    <source>
        <dbReference type="Proteomes" id="UP000766629"/>
    </source>
</evidence>
<dbReference type="PANTHER" id="PTHR43552:SF2">
    <property type="entry name" value="DIAMINOBUTYRATE--2-OXOGLUTARATE TRANSAMINASE"/>
    <property type="match status" value="1"/>
</dbReference>
<keyword evidence="3 7" id="KW-0032">Aminotransferase</keyword>
<organism evidence="8 9">
    <name type="scientific">Leisingera daeponensis</name>
    <dbReference type="NCBI Taxonomy" id="405746"/>
    <lineage>
        <taxon>Bacteria</taxon>
        <taxon>Pseudomonadati</taxon>
        <taxon>Pseudomonadota</taxon>
        <taxon>Alphaproteobacteria</taxon>
        <taxon>Rhodobacterales</taxon>
        <taxon>Roseobacteraceae</taxon>
        <taxon>Leisingera</taxon>
    </lineage>
</organism>